<protein>
    <submittedName>
        <fullName evidence="1">Uncharacterized protein</fullName>
    </submittedName>
</protein>
<reference evidence="1" key="2">
    <citation type="journal article" date="2021" name="PeerJ">
        <title>Extensive microbial diversity within the chicken gut microbiome revealed by metagenomics and culture.</title>
        <authorList>
            <person name="Gilroy R."/>
            <person name="Ravi A."/>
            <person name="Getino M."/>
            <person name="Pursley I."/>
            <person name="Horton D.L."/>
            <person name="Alikhan N.F."/>
            <person name="Baker D."/>
            <person name="Gharbi K."/>
            <person name="Hall N."/>
            <person name="Watson M."/>
            <person name="Adriaenssens E.M."/>
            <person name="Foster-Nyarko E."/>
            <person name="Jarju S."/>
            <person name="Secka A."/>
            <person name="Antonio M."/>
            <person name="Oren A."/>
            <person name="Chaudhuri R.R."/>
            <person name="La Ragione R."/>
            <person name="Hildebrand F."/>
            <person name="Pallen M.J."/>
        </authorList>
    </citation>
    <scope>NUCLEOTIDE SEQUENCE</scope>
    <source>
        <strain evidence="1">CHK195-26880</strain>
    </source>
</reference>
<dbReference type="EMBL" id="DVKQ01000008">
    <property type="protein sequence ID" value="HIT37013.1"/>
    <property type="molecule type" value="Genomic_DNA"/>
</dbReference>
<reference evidence="1" key="1">
    <citation type="submission" date="2020-10" db="EMBL/GenBank/DDBJ databases">
        <authorList>
            <person name="Gilroy R."/>
        </authorList>
    </citation>
    <scope>NUCLEOTIDE SEQUENCE</scope>
    <source>
        <strain evidence="1">CHK195-26880</strain>
    </source>
</reference>
<evidence type="ECO:0000313" key="1">
    <source>
        <dbReference type="EMBL" id="HIT37013.1"/>
    </source>
</evidence>
<comment type="caution">
    <text evidence="1">The sequence shown here is derived from an EMBL/GenBank/DDBJ whole genome shotgun (WGS) entry which is preliminary data.</text>
</comment>
<accession>A0A9D1GA18</accession>
<gene>
    <name evidence="1" type="ORF">IAB59_00865</name>
</gene>
<dbReference type="Proteomes" id="UP000886833">
    <property type="component" value="Unassembled WGS sequence"/>
</dbReference>
<name>A0A9D1GA18_9FIRM</name>
<sequence>MDYAVYSAKEEKNLYDSLKKGMPYVLTELQKNEVEILSILEKLGFPMSQLGTYLYKDVIVKVCNIINEGEITSNNKRRKLIARLNDGYDEIYKQIASEDKEIGCKTFHSYIEGVIKDIDETRTDTSLAEKIYCDKDITYGTAAFRIADYYLNEYSYDYGRTKVKKLNNMNDISDQKLILK</sequence>
<evidence type="ECO:0000313" key="2">
    <source>
        <dbReference type="Proteomes" id="UP000886833"/>
    </source>
</evidence>
<proteinExistence type="predicted"/>
<dbReference type="AlphaFoldDB" id="A0A9D1GA18"/>
<organism evidence="1 2">
    <name type="scientific">Candidatus Onthousia faecipullorum</name>
    <dbReference type="NCBI Taxonomy" id="2840887"/>
    <lineage>
        <taxon>Bacteria</taxon>
        <taxon>Bacillati</taxon>
        <taxon>Bacillota</taxon>
        <taxon>Bacilli</taxon>
        <taxon>Candidatus Onthousia</taxon>
    </lineage>
</organism>